<dbReference type="Gene3D" id="3.30.450.20">
    <property type="entry name" value="PAS domain"/>
    <property type="match status" value="1"/>
</dbReference>
<dbReference type="PANTHER" id="PTHR43065">
    <property type="entry name" value="SENSOR HISTIDINE KINASE"/>
    <property type="match status" value="1"/>
</dbReference>
<dbReference type="InterPro" id="IPR000014">
    <property type="entry name" value="PAS"/>
</dbReference>
<dbReference type="Gene3D" id="3.30.565.10">
    <property type="entry name" value="Histidine kinase-like ATPase, C-terminal domain"/>
    <property type="match status" value="1"/>
</dbReference>
<dbReference type="InterPro" id="IPR000700">
    <property type="entry name" value="PAS-assoc_C"/>
</dbReference>
<name>A0A212JA70_9PROT</name>
<dbReference type="NCBIfam" id="TIGR00229">
    <property type="entry name" value="sensory_box"/>
    <property type="match status" value="1"/>
</dbReference>
<keyword evidence="4" id="KW-0547">Nucleotide-binding</keyword>
<dbReference type="SMART" id="SM00387">
    <property type="entry name" value="HATPase_c"/>
    <property type="match status" value="1"/>
</dbReference>
<feature type="domain" description="PAC" evidence="9">
    <location>
        <begin position="201"/>
        <end position="254"/>
    </location>
</feature>
<dbReference type="PRINTS" id="PR00344">
    <property type="entry name" value="BCTRLSENSOR"/>
</dbReference>
<dbReference type="InterPro" id="IPR013656">
    <property type="entry name" value="PAS_4"/>
</dbReference>
<dbReference type="PROSITE" id="PS50113">
    <property type="entry name" value="PAC"/>
    <property type="match status" value="1"/>
</dbReference>
<sequence length="532" mass="57228">MMQTEAAGNARAGRSGRSNDAFDQFPFPALLIGGDGGIRYANPTAVALAERLDGGIETLLPLYHETYVAEARKTPETAVAACTRAYDSDTVLQWSYRADGDGVTMFAADISGLSQFAHTLAASHDRLLRSETLLRRFIDHVPLAVAMFDRDMRYLIASRKWRQDFDFLPDDLDGRSHYELVAPSEDARARHALALTGEATPPVEITYVRPDSGTTEWLRTQALPWRRDDGEIGGVLIFAETITARKLAEAARARQQAAQREQQKLEAIGTLAAGIAHEIGSPIQYVSDNLAFLESAAADLIGLIGAYRAALDGAGLPDSARRALSDAEARIDLPFLRRECTDAATQARAGIETVSRIVAAIKTFASPGAPDAGPTDVNALIRDTALLSRTRWKPIAELDLDLDPTLPLILAHADQLGQALLNILVNAVQAIVDAGRPGRIDIRTRDCGSHAEIRIEDNGVGIPEAHIGRIFDPFYTTRAPGGGSGQGLAIAQAIVARGHGGAIVCESAPGAFTRFTVTLPYRPVETSEEPAR</sequence>
<evidence type="ECO:0000259" key="8">
    <source>
        <dbReference type="PROSITE" id="PS50109"/>
    </source>
</evidence>
<keyword evidence="7" id="KW-0902">Two-component regulatory system</keyword>
<protein>
    <recommendedName>
        <fullName evidence="2">histidine kinase</fullName>
        <ecNumber evidence="2">2.7.13.3</ecNumber>
    </recommendedName>
</protein>
<dbReference type="InterPro" id="IPR036890">
    <property type="entry name" value="HATPase_C_sf"/>
</dbReference>
<dbReference type="AlphaFoldDB" id="A0A212JA70"/>
<dbReference type="SUPFAM" id="SSF55874">
    <property type="entry name" value="ATPase domain of HSP90 chaperone/DNA topoisomerase II/histidine kinase"/>
    <property type="match status" value="1"/>
</dbReference>
<dbReference type="InterPro" id="IPR005467">
    <property type="entry name" value="His_kinase_dom"/>
</dbReference>
<evidence type="ECO:0000259" key="9">
    <source>
        <dbReference type="PROSITE" id="PS50113"/>
    </source>
</evidence>
<evidence type="ECO:0000256" key="7">
    <source>
        <dbReference type="ARBA" id="ARBA00023012"/>
    </source>
</evidence>
<keyword evidence="3 10" id="KW-0808">Transferase</keyword>
<dbReference type="EMBL" id="FLUO01000001">
    <property type="protein sequence ID" value="SBV96316.1"/>
    <property type="molecule type" value="Genomic_DNA"/>
</dbReference>
<dbReference type="Pfam" id="PF02518">
    <property type="entry name" value="HATPase_c"/>
    <property type="match status" value="1"/>
</dbReference>
<comment type="catalytic activity">
    <reaction evidence="1">
        <text>ATP + protein L-histidine = ADP + protein N-phospho-L-histidine.</text>
        <dbReference type="EC" id="2.7.13.3"/>
    </reaction>
</comment>
<evidence type="ECO:0000256" key="1">
    <source>
        <dbReference type="ARBA" id="ARBA00000085"/>
    </source>
</evidence>
<dbReference type="GO" id="GO:0005524">
    <property type="term" value="F:ATP binding"/>
    <property type="evidence" value="ECO:0007669"/>
    <property type="project" value="UniProtKB-KW"/>
</dbReference>
<keyword evidence="5 10" id="KW-0418">Kinase</keyword>
<dbReference type="SMART" id="SM00091">
    <property type="entry name" value="PAS"/>
    <property type="match status" value="2"/>
</dbReference>
<dbReference type="Pfam" id="PF08448">
    <property type="entry name" value="PAS_4"/>
    <property type="match status" value="1"/>
</dbReference>
<dbReference type="InterPro" id="IPR004358">
    <property type="entry name" value="Sig_transdc_His_kin-like_C"/>
</dbReference>
<dbReference type="PROSITE" id="PS50109">
    <property type="entry name" value="HIS_KIN"/>
    <property type="match status" value="1"/>
</dbReference>
<dbReference type="CDD" id="cd00130">
    <property type="entry name" value="PAS"/>
    <property type="match status" value="1"/>
</dbReference>
<evidence type="ECO:0000256" key="5">
    <source>
        <dbReference type="ARBA" id="ARBA00022777"/>
    </source>
</evidence>
<dbReference type="GO" id="GO:0004673">
    <property type="term" value="F:protein histidine kinase activity"/>
    <property type="evidence" value="ECO:0007669"/>
    <property type="project" value="UniProtKB-EC"/>
</dbReference>
<dbReference type="GO" id="GO:0000160">
    <property type="term" value="P:phosphorelay signal transduction system"/>
    <property type="evidence" value="ECO:0007669"/>
    <property type="project" value="UniProtKB-KW"/>
</dbReference>
<evidence type="ECO:0000256" key="4">
    <source>
        <dbReference type="ARBA" id="ARBA00022741"/>
    </source>
</evidence>
<keyword evidence="6" id="KW-0067">ATP-binding</keyword>
<dbReference type="EC" id="2.7.13.3" evidence="2"/>
<evidence type="ECO:0000313" key="10">
    <source>
        <dbReference type="EMBL" id="SBV96316.1"/>
    </source>
</evidence>
<gene>
    <name evidence="10" type="ORF">KL86APRO_10744</name>
</gene>
<feature type="domain" description="Histidine kinase" evidence="8">
    <location>
        <begin position="274"/>
        <end position="523"/>
    </location>
</feature>
<evidence type="ECO:0000256" key="3">
    <source>
        <dbReference type="ARBA" id="ARBA00022679"/>
    </source>
</evidence>
<dbReference type="Gene3D" id="1.10.287.130">
    <property type="match status" value="1"/>
</dbReference>
<organism evidence="10">
    <name type="scientific">uncultured Alphaproteobacteria bacterium</name>
    <dbReference type="NCBI Taxonomy" id="91750"/>
    <lineage>
        <taxon>Bacteria</taxon>
        <taxon>Pseudomonadati</taxon>
        <taxon>Pseudomonadota</taxon>
        <taxon>Alphaproteobacteria</taxon>
        <taxon>environmental samples</taxon>
    </lineage>
</organism>
<reference evidence="10" key="1">
    <citation type="submission" date="2016-04" db="EMBL/GenBank/DDBJ databases">
        <authorList>
            <person name="Evans L.H."/>
            <person name="Alamgir A."/>
            <person name="Owens N."/>
            <person name="Weber N.D."/>
            <person name="Virtaneva K."/>
            <person name="Barbian K."/>
            <person name="Babar A."/>
            <person name="Rosenke K."/>
        </authorList>
    </citation>
    <scope>NUCLEOTIDE SEQUENCE</scope>
    <source>
        <strain evidence="10">86</strain>
    </source>
</reference>
<dbReference type="PANTHER" id="PTHR43065:SF46">
    <property type="entry name" value="C4-DICARBOXYLATE TRANSPORT SENSOR PROTEIN DCTB"/>
    <property type="match status" value="1"/>
</dbReference>
<evidence type="ECO:0000256" key="6">
    <source>
        <dbReference type="ARBA" id="ARBA00022840"/>
    </source>
</evidence>
<dbReference type="SUPFAM" id="SSF55785">
    <property type="entry name" value="PYP-like sensor domain (PAS domain)"/>
    <property type="match status" value="1"/>
</dbReference>
<dbReference type="InterPro" id="IPR035965">
    <property type="entry name" value="PAS-like_dom_sf"/>
</dbReference>
<proteinExistence type="predicted"/>
<accession>A0A212JA70</accession>
<evidence type="ECO:0000256" key="2">
    <source>
        <dbReference type="ARBA" id="ARBA00012438"/>
    </source>
</evidence>
<dbReference type="InterPro" id="IPR003594">
    <property type="entry name" value="HATPase_dom"/>
</dbReference>